<feature type="domain" description="Peptidase M16C associated" evidence="2">
    <location>
        <begin position="463"/>
        <end position="674"/>
    </location>
</feature>
<protein>
    <submittedName>
        <fullName evidence="3">Pitrilysin family protein</fullName>
    </submittedName>
</protein>
<sequence length="954" mass="107170">MKTTKSLLWVFICTTLIFSCKKDTPVTEDQVAKETKEFKVDFEKFTLDNGLQVIFHVDRSDPVVAVALTAHVGSAREIEGRTGFAHLFEHLLFLESENLGKGGLDKMSARIGGSGANGSTSRDRTNYFQTVPKDALEKMIWAEADKLGFFINTVTDPVLAKEKQVVKNEKRQSIDNRPYGHVSYVIGKNLFPKGHPYNWQVIGSLEDLQNATLQDVKDFYNKWYVPNNVTLTIAGDFDTTQAKEWVHKYFDEIKRGEDITPLKKQPVTLSETKKLYYEDNFARLPQLTMTWPAVHQYHPDSYALQVLSSYLSEGKKAPFNQIIIDDKQLAPNVTMFHFGSELAGEFRLQIRGFEKVNLNDIEQAVQEAFTKFEAEGISQKDLDRIKAGQETNFYNGLSSVLGKGFQLAQYEIFAGDPGFINQDVKNILAVTTDDVMRVYNQYIKGKHFVATSFVPIGQTDLILTNSTLAKIVEEKIVEGAEENFDPSIAATYEKTPSSFDRSQEPPYGETPKVTIPEVWEDNLTSGLKVYGIQNDEVPLVQFRIDIKGGLLLEQANKVGVSNMLARLMMKGTKNKTTEQLENEIESLGAIINMYATDQNISISGSTLSKNYDKTIKLVQEIILEPRWDEKEFELIKQDISSQLQQQKASPRSIATNEFAKLIYGKDHILSCNNLGSEKTIKEITVEDLKSYYNSNISPSVTKIHLAGDISKDQVSASLSELNKNWDVKKVVFPELNTPTAPERSRVYFYDVPGAKQSMIRFGYPAMAATDKDFYPATIMNYRLGGGGFASQLTQQLREGKGYTYGIGSRFSGTIIPGSFSISSGVRSNVTYESSSLVKEILENYGKDYNENDLEITKSSLIKSNARAFETLGAKLNMLTNISTLGYAKDYITKREAIVNEMTVDQIKSLANKYLDPNKMIYLVVGDAKTQLKKLEELGYGTPILLNEKTKKVKD</sequence>
<evidence type="ECO:0000313" key="4">
    <source>
        <dbReference type="Proteomes" id="UP001501758"/>
    </source>
</evidence>
<dbReference type="Pfam" id="PF00675">
    <property type="entry name" value="Peptidase_M16"/>
    <property type="match status" value="2"/>
</dbReference>
<dbReference type="InterPro" id="IPR011249">
    <property type="entry name" value="Metalloenz_LuxS/M16"/>
</dbReference>
<evidence type="ECO:0000256" key="1">
    <source>
        <dbReference type="ARBA" id="ARBA00007261"/>
    </source>
</evidence>
<dbReference type="Gene3D" id="3.30.830.10">
    <property type="entry name" value="Metalloenzyme, LuxS/M16 peptidase-like"/>
    <property type="match status" value="4"/>
</dbReference>
<dbReference type="InterPro" id="IPR011765">
    <property type="entry name" value="Pept_M16_N"/>
</dbReference>
<reference evidence="4" key="1">
    <citation type="journal article" date="2019" name="Int. J. Syst. Evol. Microbiol.">
        <title>The Global Catalogue of Microorganisms (GCM) 10K type strain sequencing project: providing services to taxonomists for standard genome sequencing and annotation.</title>
        <authorList>
            <consortium name="The Broad Institute Genomics Platform"/>
            <consortium name="The Broad Institute Genome Sequencing Center for Infectious Disease"/>
            <person name="Wu L."/>
            <person name="Ma J."/>
        </authorList>
    </citation>
    <scope>NUCLEOTIDE SEQUENCE [LARGE SCALE GENOMIC DNA]</scope>
    <source>
        <strain evidence="4">JCM 15974</strain>
    </source>
</reference>
<comment type="caution">
    <text evidence="3">The sequence shown here is derived from an EMBL/GenBank/DDBJ whole genome shotgun (WGS) entry which is preliminary data.</text>
</comment>
<evidence type="ECO:0000259" key="2">
    <source>
        <dbReference type="SMART" id="SM01264"/>
    </source>
</evidence>
<organism evidence="3 4">
    <name type="scientific">Aquimarina litoralis</name>
    <dbReference type="NCBI Taxonomy" id="584605"/>
    <lineage>
        <taxon>Bacteria</taxon>
        <taxon>Pseudomonadati</taxon>
        <taxon>Bacteroidota</taxon>
        <taxon>Flavobacteriia</taxon>
        <taxon>Flavobacteriales</taxon>
        <taxon>Flavobacteriaceae</taxon>
        <taxon>Aquimarina</taxon>
    </lineage>
</organism>
<dbReference type="InterPro" id="IPR013578">
    <property type="entry name" value="Peptidase_M16C_assoc"/>
</dbReference>
<gene>
    <name evidence="3" type="ORF">GCM10009430_34140</name>
</gene>
<dbReference type="PROSITE" id="PS51257">
    <property type="entry name" value="PROKAR_LIPOPROTEIN"/>
    <property type="match status" value="1"/>
</dbReference>
<comment type="similarity">
    <text evidence="1">Belongs to the peptidase M16 family.</text>
</comment>
<dbReference type="SMART" id="SM01264">
    <property type="entry name" value="M16C_associated"/>
    <property type="match status" value="1"/>
</dbReference>
<dbReference type="InterPro" id="IPR050361">
    <property type="entry name" value="MPP/UQCRC_Complex"/>
</dbReference>
<dbReference type="Proteomes" id="UP001501758">
    <property type="component" value="Unassembled WGS sequence"/>
</dbReference>
<dbReference type="EMBL" id="BAAAGE010000003">
    <property type="protein sequence ID" value="GAA0726760.1"/>
    <property type="molecule type" value="Genomic_DNA"/>
</dbReference>
<dbReference type="Pfam" id="PF05193">
    <property type="entry name" value="Peptidase_M16_C"/>
    <property type="match status" value="2"/>
</dbReference>
<dbReference type="PANTHER" id="PTHR11851:SF49">
    <property type="entry name" value="MITOCHONDRIAL-PROCESSING PEPTIDASE SUBUNIT ALPHA"/>
    <property type="match status" value="1"/>
</dbReference>
<evidence type="ECO:0000313" key="3">
    <source>
        <dbReference type="EMBL" id="GAA0726760.1"/>
    </source>
</evidence>
<name>A0ABP3UB24_9FLAO</name>
<dbReference type="PANTHER" id="PTHR11851">
    <property type="entry name" value="METALLOPROTEASE"/>
    <property type="match status" value="1"/>
</dbReference>
<proteinExistence type="inferred from homology"/>
<accession>A0ABP3UB24</accession>
<dbReference type="SUPFAM" id="SSF63411">
    <property type="entry name" value="LuxS/MPP-like metallohydrolase"/>
    <property type="match status" value="4"/>
</dbReference>
<dbReference type="RefSeq" id="WP_343913478.1">
    <property type="nucleotide sequence ID" value="NZ_BAAAGE010000003.1"/>
</dbReference>
<dbReference type="InterPro" id="IPR007863">
    <property type="entry name" value="Peptidase_M16_C"/>
</dbReference>
<keyword evidence="4" id="KW-1185">Reference proteome</keyword>